<reference evidence="3" key="1">
    <citation type="journal article" date="2019" name="Curr. Biol.">
        <title>Genome Sequence of Striga asiatica Provides Insight into the Evolution of Plant Parasitism.</title>
        <authorList>
            <person name="Yoshida S."/>
            <person name="Kim S."/>
            <person name="Wafula E.K."/>
            <person name="Tanskanen J."/>
            <person name="Kim Y.M."/>
            <person name="Honaas L."/>
            <person name="Yang Z."/>
            <person name="Spallek T."/>
            <person name="Conn C.E."/>
            <person name="Ichihashi Y."/>
            <person name="Cheong K."/>
            <person name="Cui S."/>
            <person name="Der J.P."/>
            <person name="Gundlach H."/>
            <person name="Jiao Y."/>
            <person name="Hori C."/>
            <person name="Ishida J.K."/>
            <person name="Kasahara H."/>
            <person name="Kiba T."/>
            <person name="Kim M.S."/>
            <person name="Koo N."/>
            <person name="Laohavisit A."/>
            <person name="Lee Y.H."/>
            <person name="Lumba S."/>
            <person name="McCourt P."/>
            <person name="Mortimer J.C."/>
            <person name="Mutuku J.M."/>
            <person name="Nomura T."/>
            <person name="Sasaki-Sekimoto Y."/>
            <person name="Seto Y."/>
            <person name="Wang Y."/>
            <person name="Wakatake T."/>
            <person name="Sakakibara H."/>
            <person name="Demura T."/>
            <person name="Yamaguchi S."/>
            <person name="Yoneyama K."/>
            <person name="Manabe R.I."/>
            <person name="Nelson D.C."/>
            <person name="Schulman A.H."/>
            <person name="Timko M.P."/>
            <person name="dePamphilis C.W."/>
            <person name="Choi D."/>
            <person name="Shirasu K."/>
        </authorList>
    </citation>
    <scope>NUCLEOTIDE SEQUENCE [LARGE SCALE GENOMIC DNA]</scope>
    <source>
        <strain evidence="3">cv. UVA1</strain>
    </source>
</reference>
<comment type="caution">
    <text evidence="2">The sequence shown here is derived from an EMBL/GenBank/DDBJ whole genome shotgun (WGS) entry which is preliminary data.</text>
</comment>
<name>A0A5A7QB19_STRAF</name>
<organism evidence="2 3">
    <name type="scientific">Striga asiatica</name>
    <name type="common">Asiatic witchweed</name>
    <name type="synonym">Buchnera asiatica</name>
    <dbReference type="NCBI Taxonomy" id="4170"/>
    <lineage>
        <taxon>Eukaryota</taxon>
        <taxon>Viridiplantae</taxon>
        <taxon>Streptophyta</taxon>
        <taxon>Embryophyta</taxon>
        <taxon>Tracheophyta</taxon>
        <taxon>Spermatophyta</taxon>
        <taxon>Magnoliopsida</taxon>
        <taxon>eudicotyledons</taxon>
        <taxon>Gunneridae</taxon>
        <taxon>Pentapetalae</taxon>
        <taxon>asterids</taxon>
        <taxon>lamiids</taxon>
        <taxon>Lamiales</taxon>
        <taxon>Orobanchaceae</taxon>
        <taxon>Buchnereae</taxon>
        <taxon>Striga</taxon>
    </lineage>
</organism>
<feature type="compositionally biased region" description="Basic and acidic residues" evidence="1">
    <location>
        <begin position="119"/>
        <end position="134"/>
    </location>
</feature>
<evidence type="ECO:0000313" key="3">
    <source>
        <dbReference type="Proteomes" id="UP000325081"/>
    </source>
</evidence>
<accession>A0A5A7QB19</accession>
<sequence length="134" mass="15699">MTLYRILRKRIRKKGFINIQPLCHFDVWRCVMIQDQSAAKGLVTRSRGPDLNKLVSEQVVMGDFRSFQQQFETFLKMYEENRDRDRQERDQDRALMAAQQQALARRLDELSRELSTGRPEGRAEGGEGSIVHKD</sequence>
<proteinExistence type="predicted"/>
<dbReference type="Proteomes" id="UP000325081">
    <property type="component" value="Unassembled WGS sequence"/>
</dbReference>
<evidence type="ECO:0000313" key="2">
    <source>
        <dbReference type="EMBL" id="GER42433.1"/>
    </source>
</evidence>
<gene>
    <name evidence="2" type="ORF">STAS_19221</name>
</gene>
<keyword evidence="3" id="KW-1185">Reference proteome</keyword>
<evidence type="ECO:0000256" key="1">
    <source>
        <dbReference type="SAM" id="MobiDB-lite"/>
    </source>
</evidence>
<dbReference type="AlphaFoldDB" id="A0A5A7QB19"/>
<feature type="region of interest" description="Disordered" evidence="1">
    <location>
        <begin position="108"/>
        <end position="134"/>
    </location>
</feature>
<protein>
    <submittedName>
        <fullName evidence="2">Protein phosphatase CheZ</fullName>
    </submittedName>
</protein>
<dbReference type="EMBL" id="BKCP01006328">
    <property type="protein sequence ID" value="GER42433.1"/>
    <property type="molecule type" value="Genomic_DNA"/>
</dbReference>